<protein>
    <recommendedName>
        <fullName evidence="10">ABC transporter domain-containing protein</fullName>
    </recommendedName>
</protein>
<evidence type="ECO:0000259" key="10">
    <source>
        <dbReference type="PROSITE" id="PS50893"/>
    </source>
</evidence>
<evidence type="ECO:0000256" key="8">
    <source>
        <dbReference type="SAM" id="MobiDB-lite"/>
    </source>
</evidence>
<feature type="domain" description="ABC transporter" evidence="10">
    <location>
        <begin position="1162"/>
        <end position="1463"/>
    </location>
</feature>
<feature type="transmembrane region" description="Helical" evidence="9">
    <location>
        <begin position="245"/>
        <end position="262"/>
    </location>
</feature>
<evidence type="ECO:0000256" key="7">
    <source>
        <dbReference type="ARBA" id="ARBA00023136"/>
    </source>
</evidence>
<accession>A0A9W8KX98</accession>
<keyword evidence="3 9" id="KW-0812">Transmembrane</keyword>
<name>A0A9W8KX98_9FUNG</name>
<dbReference type="Gene3D" id="3.40.50.300">
    <property type="entry name" value="P-loop containing nucleotide triphosphate hydrolases"/>
    <property type="match status" value="2"/>
</dbReference>
<dbReference type="InterPro" id="IPR017871">
    <property type="entry name" value="ABC_transporter-like_CS"/>
</dbReference>
<dbReference type="PANTHER" id="PTHR24223:SF463">
    <property type="entry name" value="(WILD MALAYSIAN BANANA) HYPOTHETICAL PROTEIN"/>
    <property type="match status" value="1"/>
</dbReference>
<dbReference type="CDD" id="cd03244">
    <property type="entry name" value="ABCC_MRP_domain2"/>
    <property type="match status" value="1"/>
</dbReference>
<evidence type="ECO:0000313" key="11">
    <source>
        <dbReference type="EMBL" id="KAJ2674418.1"/>
    </source>
</evidence>
<feature type="transmembrane region" description="Helical" evidence="9">
    <location>
        <begin position="18"/>
        <end position="36"/>
    </location>
</feature>
<feature type="region of interest" description="Disordered" evidence="8">
    <location>
        <begin position="786"/>
        <end position="812"/>
    </location>
</feature>
<dbReference type="CDD" id="cd03250">
    <property type="entry name" value="ABCC_MRP_domain1"/>
    <property type="match status" value="1"/>
</dbReference>
<dbReference type="Gene3D" id="1.20.1560.10">
    <property type="entry name" value="ABC transporter type 1, transmembrane domain"/>
    <property type="match status" value="2"/>
</dbReference>
<evidence type="ECO:0000256" key="4">
    <source>
        <dbReference type="ARBA" id="ARBA00022741"/>
    </source>
</evidence>
<dbReference type="InterPro" id="IPR003439">
    <property type="entry name" value="ABC_transporter-like_ATP-bd"/>
</dbReference>
<reference evidence="11" key="1">
    <citation type="submission" date="2022-07" db="EMBL/GenBank/DDBJ databases">
        <title>Phylogenomic reconstructions and comparative analyses of Kickxellomycotina fungi.</title>
        <authorList>
            <person name="Reynolds N.K."/>
            <person name="Stajich J.E."/>
            <person name="Barry K."/>
            <person name="Grigoriev I.V."/>
            <person name="Crous P."/>
            <person name="Smith M.E."/>
        </authorList>
    </citation>
    <scope>NUCLEOTIDE SEQUENCE</scope>
    <source>
        <strain evidence="11">NRRL 3115</strain>
    </source>
</reference>
<dbReference type="GO" id="GO:0016887">
    <property type="term" value="F:ATP hydrolysis activity"/>
    <property type="evidence" value="ECO:0007669"/>
    <property type="project" value="InterPro"/>
</dbReference>
<dbReference type="PROSITE" id="PS00211">
    <property type="entry name" value="ABC_TRANSPORTER_1"/>
    <property type="match status" value="1"/>
</dbReference>
<organism evidence="11 12">
    <name type="scientific">Coemansia spiralis</name>
    <dbReference type="NCBI Taxonomy" id="417178"/>
    <lineage>
        <taxon>Eukaryota</taxon>
        <taxon>Fungi</taxon>
        <taxon>Fungi incertae sedis</taxon>
        <taxon>Zoopagomycota</taxon>
        <taxon>Kickxellomycotina</taxon>
        <taxon>Kickxellomycetes</taxon>
        <taxon>Kickxellales</taxon>
        <taxon>Kickxellaceae</taxon>
        <taxon>Coemansia</taxon>
    </lineage>
</organism>
<feature type="compositionally biased region" description="Basic and acidic residues" evidence="8">
    <location>
        <begin position="801"/>
        <end position="812"/>
    </location>
</feature>
<proteinExistence type="predicted"/>
<dbReference type="SUPFAM" id="SSF90123">
    <property type="entry name" value="ABC transporter transmembrane region"/>
    <property type="match status" value="2"/>
</dbReference>
<dbReference type="InterPro" id="IPR027417">
    <property type="entry name" value="P-loop_NTPase"/>
</dbReference>
<gene>
    <name evidence="11" type="ORF">GGI25_004358</name>
</gene>
<feature type="domain" description="ABC transporter" evidence="10">
    <location>
        <begin position="549"/>
        <end position="772"/>
    </location>
</feature>
<evidence type="ECO:0000256" key="2">
    <source>
        <dbReference type="ARBA" id="ARBA00022448"/>
    </source>
</evidence>
<dbReference type="FunFam" id="3.40.50.300:FF:000997">
    <property type="entry name" value="Multidrug resistance-associated protein 1"/>
    <property type="match status" value="1"/>
</dbReference>
<dbReference type="Pfam" id="PF00664">
    <property type="entry name" value="ABC_membrane"/>
    <property type="match status" value="1"/>
</dbReference>
<dbReference type="GO" id="GO:0140359">
    <property type="term" value="F:ABC-type transporter activity"/>
    <property type="evidence" value="ECO:0007669"/>
    <property type="project" value="InterPro"/>
</dbReference>
<dbReference type="InterPro" id="IPR036640">
    <property type="entry name" value="ABC1_TM_sf"/>
</dbReference>
<evidence type="ECO:0000256" key="6">
    <source>
        <dbReference type="ARBA" id="ARBA00022989"/>
    </source>
</evidence>
<evidence type="ECO:0000256" key="9">
    <source>
        <dbReference type="SAM" id="Phobius"/>
    </source>
</evidence>
<dbReference type="OrthoDB" id="6500128at2759"/>
<evidence type="ECO:0000256" key="1">
    <source>
        <dbReference type="ARBA" id="ARBA00004141"/>
    </source>
</evidence>
<dbReference type="PANTHER" id="PTHR24223">
    <property type="entry name" value="ATP-BINDING CASSETTE SUB-FAMILY C"/>
    <property type="match status" value="1"/>
</dbReference>
<comment type="caution">
    <text evidence="11">The sequence shown here is derived from an EMBL/GenBank/DDBJ whole genome shotgun (WGS) entry which is preliminary data.</text>
</comment>
<dbReference type="Pfam" id="PF00005">
    <property type="entry name" value="ABC_tran"/>
    <property type="match status" value="2"/>
</dbReference>
<comment type="subcellular location">
    <subcellularLocation>
        <location evidence="1">Membrane</location>
        <topology evidence="1">Multi-pass membrane protein</topology>
    </subcellularLocation>
</comment>
<dbReference type="SMART" id="SM00382">
    <property type="entry name" value="AAA"/>
    <property type="match status" value="2"/>
</dbReference>
<evidence type="ECO:0000256" key="5">
    <source>
        <dbReference type="ARBA" id="ARBA00022840"/>
    </source>
</evidence>
<keyword evidence="2" id="KW-0813">Transport</keyword>
<dbReference type="InterPro" id="IPR050173">
    <property type="entry name" value="ABC_transporter_C-like"/>
</dbReference>
<keyword evidence="6 9" id="KW-1133">Transmembrane helix</keyword>
<dbReference type="GO" id="GO:0016020">
    <property type="term" value="C:membrane"/>
    <property type="evidence" value="ECO:0007669"/>
    <property type="project" value="UniProtKB-SubCell"/>
</dbReference>
<feature type="transmembrane region" description="Helical" evidence="9">
    <location>
        <begin position="341"/>
        <end position="362"/>
    </location>
</feature>
<keyword evidence="4" id="KW-0547">Nucleotide-binding</keyword>
<keyword evidence="5" id="KW-0067">ATP-binding</keyword>
<dbReference type="PROSITE" id="PS50893">
    <property type="entry name" value="ABC_TRANSPORTER_2"/>
    <property type="match status" value="2"/>
</dbReference>
<feature type="transmembrane region" description="Helical" evidence="9">
    <location>
        <begin position="212"/>
        <end position="233"/>
    </location>
</feature>
<dbReference type="InterPro" id="IPR011527">
    <property type="entry name" value="ABC1_TM_dom"/>
</dbReference>
<dbReference type="GO" id="GO:0005524">
    <property type="term" value="F:ATP binding"/>
    <property type="evidence" value="ECO:0007669"/>
    <property type="project" value="UniProtKB-KW"/>
</dbReference>
<dbReference type="Proteomes" id="UP001151518">
    <property type="component" value="Unassembled WGS sequence"/>
</dbReference>
<evidence type="ECO:0000313" key="12">
    <source>
        <dbReference type="Proteomes" id="UP001151518"/>
    </source>
</evidence>
<evidence type="ECO:0000256" key="3">
    <source>
        <dbReference type="ARBA" id="ARBA00022692"/>
    </source>
</evidence>
<dbReference type="SUPFAM" id="SSF52540">
    <property type="entry name" value="P-loop containing nucleoside triphosphate hydrolases"/>
    <property type="match status" value="2"/>
</dbReference>
<keyword evidence="7 9" id="KW-0472">Membrane</keyword>
<sequence length="1468" mass="165370">MIGFGELASQVCAFGNTAFYPVSDIAVLLAAIVLSFRSRKPNSYHPFGPLAQCCYSMLVVLAANQCVSWAGIHFPLSIAALPILAANPDGYICFQIASLLGIYRTLNSSGSDDSDIWQQTLPVIMHAYLILANLDAQSQKTLHELKRILLYTQERRLIGLQRLRKIVLGDLEPLPERMRLRTIVGEFKYDVNERLFVLRALFRMMWRPMIPLYILGSLLSIISVVTSVVNSRVLHFIDSPSEHSWYHGYSTIALAFIVNIISKQCWRLKSYINNESSRVTSAVKLELFRLPLTNTGLRKKRTITNAENSINLLLYGIQDLQGTFATLVGATAALVPIYSRIGWLAFIPIAMMALFSSIEWALTKMFGPSYMWATHTENYQYYGRVGEIYHNIKSIKLFGWERAFVDPEIQKHWTQWDAKRKLPWYAPIAKATWYIFDMFKMLSDQLSIYLAIYSFTIINVDPATAISNADMFQLDSLMDKLRVEIFSLYRQIKSLKSLVENNYRLEKALKGDFVSSLPRYTIEAGENKTAAGTESKGDPSMDSSSDASITVEKCEFAWKKKKPALKDVTFSAEAGELVAVVGRTGSGKSSLLLSICGEVEMTQGSGAVFGSIALLEQSPWIMNDTVRANILFGRDYDEEYYKRVLYACALIDDIKIWKSGDQTLIGERGINISGGQRARLALARTIYSRADIYVLDDPLSAVDAHVKRHILDHVIMDSGLLAGKLRVVSIHDEHLLPFFNQVLRVDAGHVAVSKQASQIYKPVSSPVSAPNKDSDFDDAASDVLSTIAGDSMPPPPVTGNDTDKDAESKDKEESKIRKWSNWDNTRYVLRICGLPTLATIALSGLFRPITSFIIDGYKLDALKKSSIAAGASSDAVLKYLRMDMFDTILRGLLRRFERFVTKTIADQQLETKIKSMFVGSLIRAPLSFFDSITSQELSSAYNIGTRVVAEEIPGFLMRELSDVLRAIFAIYTVAQNSPLLLVAIPLFVWVGGKHSTLLQPVFSSFRDISNSTSIQRNKTSNIIFGGDRLIRLLNVEPHFTNLHIDSIDNDTRISQSRTSLYTFSDTLYSVVDGFSNSMFRLAILAQNHIFGNKLSSGQLVAYTDLAARLIDNVENIIELPSRVIGFSDGINTFRHYITMDREDKVAEAAAEPPQNWPHAGKIEFRNFSMKYRNDLEYSLRDISLTIKPGEKIGIVGRTGAGKSSLARVLFRLIDSRTCSGSILIDDCDIFSLNIGDLRPRLGAIPQESTMFSGTFRQNLDPLVEFTIEDMWAALIKCNIVKLIEPERECANRGSKANVSKGDGDDDEYQEEIKEEIKEWEQWWKDSDWRMRLFLLMFINKPKLVDRRRIEKERHGLDRVVGSHSSFSNGQQQLFSLCRLLMRKRKILVLDEATADVDHETDQDMQKLIRSEFKDCTILTIAHRLDTIMDSDRIIVMDKGRVAEVGPPRELIKNNGYFAKLVHANDFGK</sequence>
<dbReference type="EMBL" id="JANBTW010000057">
    <property type="protein sequence ID" value="KAJ2674418.1"/>
    <property type="molecule type" value="Genomic_DNA"/>
</dbReference>
<dbReference type="InterPro" id="IPR003593">
    <property type="entry name" value="AAA+_ATPase"/>
</dbReference>